<dbReference type="PANTHER" id="PTHR43283:SF17">
    <property type="entry name" value="(LOVD), PUTATIVE (AFU_ORTHOLOGUE AFUA_5G00920)-RELATED"/>
    <property type="match status" value="1"/>
</dbReference>
<dbReference type="InterPro" id="IPR012338">
    <property type="entry name" value="Beta-lactam/transpept-like"/>
</dbReference>
<keyword evidence="2" id="KW-0378">Hydrolase</keyword>
<evidence type="ECO:0000256" key="1">
    <source>
        <dbReference type="ARBA" id="ARBA00009009"/>
    </source>
</evidence>
<gene>
    <name evidence="4" type="ORF">LTR36_009790</name>
</gene>
<comment type="caution">
    <text evidence="4">The sequence shown here is derived from an EMBL/GenBank/DDBJ whole genome shotgun (WGS) entry which is preliminary data.</text>
</comment>
<comment type="similarity">
    <text evidence="1">Belongs to the class-A beta-lactamase family.</text>
</comment>
<dbReference type="Proteomes" id="UP001324427">
    <property type="component" value="Unassembled WGS sequence"/>
</dbReference>
<sequence>MAGLERLKGIVGQLKTTLTGIDLSGKAASNMVSLEETLANGVKEGKVPHVVVFATNTDGTFKYKHAVGKSHYPDEEPIKEDAVFLLASQTKLLTTIAALQIVDKGLFGLDDDVSEKLPELGGQKIIEGFGEDDKPILVDRKNAITLRHLLTHSAGSTYDSAHPLLIKLRQQQGHGPNTGTTVHERFAYPLIYDPGTSWSYSASIDWAGKLVERLTDSTLEEYMQKNMWEPLGIKNISFWPYENPELKDKVPGLTTRTPEGKLVPFNEPFLNTGSKDCFGGHGAYAAMGDFLKVQHSILANDGKLLKPQTVDLMFQPQLSPESAEALEKFMKHSPMAAMIIGEFNPDVECNWGLGGILFMQDDVGKRKKGTLSWGGMSNPFWLIDREAGLALTFGTQVLPPGDKPTEEMISAVELAVYEKAGVKL</sequence>
<organism evidence="4 5">
    <name type="scientific">Oleoguttula mirabilis</name>
    <dbReference type="NCBI Taxonomy" id="1507867"/>
    <lineage>
        <taxon>Eukaryota</taxon>
        <taxon>Fungi</taxon>
        <taxon>Dikarya</taxon>
        <taxon>Ascomycota</taxon>
        <taxon>Pezizomycotina</taxon>
        <taxon>Dothideomycetes</taxon>
        <taxon>Dothideomycetidae</taxon>
        <taxon>Mycosphaerellales</taxon>
        <taxon>Teratosphaeriaceae</taxon>
        <taxon>Oleoguttula</taxon>
    </lineage>
</organism>
<protein>
    <recommendedName>
        <fullName evidence="3">Beta-lactamase-related domain-containing protein</fullName>
    </recommendedName>
</protein>
<dbReference type="SUPFAM" id="SSF56601">
    <property type="entry name" value="beta-lactamase/transpeptidase-like"/>
    <property type="match status" value="1"/>
</dbReference>
<evidence type="ECO:0000256" key="2">
    <source>
        <dbReference type="ARBA" id="ARBA00022801"/>
    </source>
</evidence>
<reference evidence="4 5" key="1">
    <citation type="submission" date="2021-11" db="EMBL/GenBank/DDBJ databases">
        <title>Black yeast isolated from Biological Soil Crust.</title>
        <authorList>
            <person name="Kurbessoian T."/>
        </authorList>
    </citation>
    <scope>NUCLEOTIDE SEQUENCE [LARGE SCALE GENOMIC DNA]</scope>
    <source>
        <strain evidence="4 5">CCFEE 5522</strain>
    </source>
</reference>
<evidence type="ECO:0000313" key="4">
    <source>
        <dbReference type="EMBL" id="KAK4540125.1"/>
    </source>
</evidence>
<proteinExistence type="inferred from homology"/>
<dbReference type="PANTHER" id="PTHR43283">
    <property type="entry name" value="BETA-LACTAMASE-RELATED"/>
    <property type="match status" value="1"/>
</dbReference>
<dbReference type="InterPro" id="IPR001466">
    <property type="entry name" value="Beta-lactam-related"/>
</dbReference>
<evidence type="ECO:0000259" key="3">
    <source>
        <dbReference type="Pfam" id="PF00144"/>
    </source>
</evidence>
<dbReference type="AlphaFoldDB" id="A0AAV9J555"/>
<dbReference type="GO" id="GO:0016787">
    <property type="term" value="F:hydrolase activity"/>
    <property type="evidence" value="ECO:0007669"/>
    <property type="project" value="UniProtKB-KW"/>
</dbReference>
<evidence type="ECO:0000313" key="5">
    <source>
        <dbReference type="Proteomes" id="UP001324427"/>
    </source>
</evidence>
<dbReference type="InterPro" id="IPR050789">
    <property type="entry name" value="Diverse_Enzym_Activities"/>
</dbReference>
<dbReference type="Pfam" id="PF00144">
    <property type="entry name" value="Beta-lactamase"/>
    <property type="match status" value="1"/>
</dbReference>
<feature type="domain" description="Beta-lactamase-related" evidence="3">
    <location>
        <begin position="35"/>
        <end position="402"/>
    </location>
</feature>
<dbReference type="EMBL" id="JAVFHQ010000074">
    <property type="protein sequence ID" value="KAK4540125.1"/>
    <property type="molecule type" value="Genomic_DNA"/>
</dbReference>
<dbReference type="Gene3D" id="3.40.710.10">
    <property type="entry name" value="DD-peptidase/beta-lactamase superfamily"/>
    <property type="match status" value="1"/>
</dbReference>
<keyword evidence="5" id="KW-1185">Reference proteome</keyword>
<name>A0AAV9J555_9PEZI</name>
<accession>A0AAV9J555</accession>